<evidence type="ECO:0000313" key="2">
    <source>
        <dbReference type="EMBL" id="KAK1307955.1"/>
    </source>
</evidence>
<name>A0AAV9E3D2_ACOCL</name>
<proteinExistence type="predicted"/>
<sequence>MRLYNPDGGPSTPSVSPASKKETLAQFKTASDGKRNLVCAGEIPTKLLKSKRKILILRSDA</sequence>
<organism evidence="2 3">
    <name type="scientific">Acorus calamus</name>
    <name type="common">Sweet flag</name>
    <dbReference type="NCBI Taxonomy" id="4465"/>
    <lineage>
        <taxon>Eukaryota</taxon>
        <taxon>Viridiplantae</taxon>
        <taxon>Streptophyta</taxon>
        <taxon>Embryophyta</taxon>
        <taxon>Tracheophyta</taxon>
        <taxon>Spermatophyta</taxon>
        <taxon>Magnoliopsida</taxon>
        <taxon>Liliopsida</taxon>
        <taxon>Acoraceae</taxon>
        <taxon>Acorus</taxon>
    </lineage>
</organism>
<evidence type="ECO:0000313" key="3">
    <source>
        <dbReference type="Proteomes" id="UP001180020"/>
    </source>
</evidence>
<gene>
    <name evidence="2" type="ORF">QJS10_CPA09g01028</name>
</gene>
<dbReference type="AlphaFoldDB" id="A0AAV9E3D2"/>
<feature type="region of interest" description="Disordered" evidence="1">
    <location>
        <begin position="1"/>
        <end position="21"/>
    </location>
</feature>
<dbReference type="Proteomes" id="UP001180020">
    <property type="component" value="Unassembled WGS sequence"/>
</dbReference>
<protein>
    <submittedName>
        <fullName evidence="2">Uncharacterized protein</fullName>
    </submittedName>
</protein>
<reference evidence="2" key="1">
    <citation type="journal article" date="2023" name="Nat. Commun.">
        <title>Diploid and tetraploid genomes of Acorus and the evolution of monocots.</title>
        <authorList>
            <person name="Ma L."/>
            <person name="Liu K.W."/>
            <person name="Li Z."/>
            <person name="Hsiao Y.Y."/>
            <person name="Qi Y."/>
            <person name="Fu T."/>
            <person name="Tang G.D."/>
            <person name="Zhang D."/>
            <person name="Sun W.H."/>
            <person name="Liu D.K."/>
            <person name="Li Y."/>
            <person name="Chen G.Z."/>
            <person name="Liu X.D."/>
            <person name="Liao X.Y."/>
            <person name="Jiang Y.T."/>
            <person name="Yu X."/>
            <person name="Hao Y."/>
            <person name="Huang J."/>
            <person name="Zhao X.W."/>
            <person name="Ke S."/>
            <person name="Chen Y.Y."/>
            <person name="Wu W.L."/>
            <person name="Hsu J.L."/>
            <person name="Lin Y.F."/>
            <person name="Huang M.D."/>
            <person name="Li C.Y."/>
            <person name="Huang L."/>
            <person name="Wang Z.W."/>
            <person name="Zhao X."/>
            <person name="Zhong W.Y."/>
            <person name="Peng D.H."/>
            <person name="Ahmad S."/>
            <person name="Lan S."/>
            <person name="Zhang J.S."/>
            <person name="Tsai W.C."/>
            <person name="Van de Peer Y."/>
            <person name="Liu Z.J."/>
        </authorList>
    </citation>
    <scope>NUCLEOTIDE SEQUENCE</scope>
    <source>
        <strain evidence="2">CP</strain>
    </source>
</reference>
<keyword evidence="3" id="KW-1185">Reference proteome</keyword>
<comment type="caution">
    <text evidence="2">The sequence shown here is derived from an EMBL/GenBank/DDBJ whole genome shotgun (WGS) entry which is preliminary data.</text>
</comment>
<accession>A0AAV9E3D2</accession>
<dbReference type="EMBL" id="JAUJYO010000009">
    <property type="protein sequence ID" value="KAK1307955.1"/>
    <property type="molecule type" value="Genomic_DNA"/>
</dbReference>
<reference evidence="2" key="2">
    <citation type="submission" date="2023-06" db="EMBL/GenBank/DDBJ databases">
        <authorList>
            <person name="Ma L."/>
            <person name="Liu K.-W."/>
            <person name="Li Z."/>
            <person name="Hsiao Y.-Y."/>
            <person name="Qi Y."/>
            <person name="Fu T."/>
            <person name="Tang G."/>
            <person name="Zhang D."/>
            <person name="Sun W.-H."/>
            <person name="Liu D.-K."/>
            <person name="Li Y."/>
            <person name="Chen G.-Z."/>
            <person name="Liu X.-D."/>
            <person name="Liao X.-Y."/>
            <person name="Jiang Y.-T."/>
            <person name="Yu X."/>
            <person name="Hao Y."/>
            <person name="Huang J."/>
            <person name="Zhao X.-W."/>
            <person name="Ke S."/>
            <person name="Chen Y.-Y."/>
            <person name="Wu W.-L."/>
            <person name="Hsu J.-L."/>
            <person name="Lin Y.-F."/>
            <person name="Huang M.-D."/>
            <person name="Li C.-Y."/>
            <person name="Huang L."/>
            <person name="Wang Z.-W."/>
            <person name="Zhao X."/>
            <person name="Zhong W.-Y."/>
            <person name="Peng D.-H."/>
            <person name="Ahmad S."/>
            <person name="Lan S."/>
            <person name="Zhang J.-S."/>
            <person name="Tsai W.-C."/>
            <person name="Van De Peer Y."/>
            <person name="Liu Z.-J."/>
        </authorList>
    </citation>
    <scope>NUCLEOTIDE SEQUENCE</scope>
    <source>
        <strain evidence="2">CP</strain>
        <tissue evidence="2">Leaves</tissue>
    </source>
</reference>
<evidence type="ECO:0000256" key="1">
    <source>
        <dbReference type="SAM" id="MobiDB-lite"/>
    </source>
</evidence>